<evidence type="ECO:0000313" key="5">
    <source>
        <dbReference type="Proteomes" id="UP000265120"/>
    </source>
</evidence>
<dbReference type="PRINTS" id="PR00356">
    <property type="entry name" value="ANTIFREEZEII"/>
</dbReference>
<name>A0A3P8VSP6_CYNSE</name>
<proteinExistence type="predicted"/>
<dbReference type="InterPro" id="IPR002353">
    <property type="entry name" value="AntifreezeII"/>
</dbReference>
<dbReference type="FunCoup" id="A0A3P8VSP6">
    <property type="interactions" value="1119"/>
</dbReference>
<protein>
    <recommendedName>
        <fullName evidence="3">C-type lectin domain-containing protein</fullName>
    </recommendedName>
</protein>
<organism evidence="4 5">
    <name type="scientific">Cynoglossus semilaevis</name>
    <name type="common">Tongue sole</name>
    <dbReference type="NCBI Taxonomy" id="244447"/>
    <lineage>
        <taxon>Eukaryota</taxon>
        <taxon>Metazoa</taxon>
        <taxon>Chordata</taxon>
        <taxon>Craniata</taxon>
        <taxon>Vertebrata</taxon>
        <taxon>Euteleostomi</taxon>
        <taxon>Actinopterygii</taxon>
        <taxon>Neopterygii</taxon>
        <taxon>Teleostei</taxon>
        <taxon>Neoteleostei</taxon>
        <taxon>Acanthomorphata</taxon>
        <taxon>Carangaria</taxon>
        <taxon>Pleuronectiformes</taxon>
        <taxon>Pleuronectoidei</taxon>
        <taxon>Cynoglossidae</taxon>
        <taxon>Cynoglossinae</taxon>
        <taxon>Cynoglossus</taxon>
    </lineage>
</organism>
<evidence type="ECO:0000256" key="1">
    <source>
        <dbReference type="ARBA" id="ARBA00023157"/>
    </source>
</evidence>
<reference evidence="4 5" key="1">
    <citation type="journal article" date="2014" name="Nat. Genet.">
        <title>Whole-genome sequence of a flatfish provides insights into ZW sex chromosome evolution and adaptation to a benthic lifestyle.</title>
        <authorList>
            <person name="Chen S."/>
            <person name="Zhang G."/>
            <person name="Shao C."/>
            <person name="Huang Q."/>
            <person name="Liu G."/>
            <person name="Zhang P."/>
            <person name="Song W."/>
            <person name="An N."/>
            <person name="Chalopin D."/>
            <person name="Volff J.N."/>
            <person name="Hong Y."/>
            <person name="Li Q."/>
            <person name="Sha Z."/>
            <person name="Zhou H."/>
            <person name="Xie M."/>
            <person name="Yu Q."/>
            <person name="Liu Y."/>
            <person name="Xiang H."/>
            <person name="Wang N."/>
            <person name="Wu K."/>
            <person name="Yang C."/>
            <person name="Zhou Q."/>
            <person name="Liao X."/>
            <person name="Yang L."/>
            <person name="Hu Q."/>
            <person name="Zhang J."/>
            <person name="Meng L."/>
            <person name="Jin L."/>
            <person name="Tian Y."/>
            <person name="Lian J."/>
            <person name="Yang J."/>
            <person name="Miao G."/>
            <person name="Liu S."/>
            <person name="Liang Z."/>
            <person name="Yan F."/>
            <person name="Li Y."/>
            <person name="Sun B."/>
            <person name="Zhang H."/>
            <person name="Zhang J."/>
            <person name="Zhu Y."/>
            <person name="Du M."/>
            <person name="Zhao Y."/>
            <person name="Schartl M."/>
            <person name="Tang Q."/>
            <person name="Wang J."/>
        </authorList>
    </citation>
    <scope>NUCLEOTIDE SEQUENCE</scope>
</reference>
<dbReference type="InterPro" id="IPR050111">
    <property type="entry name" value="C-type_lectin/snaclec_domain"/>
</dbReference>
<sequence>MKSNLFLRFFALVLGAASGSYSLSLSEPEPLLQSGNCPDFWYSFNDRCFKYMSTRKTWAEAELYCVSEGANLVSIHSVEEHGFVRTLIRNVDLAQEWTWIGLSDIHKEGSWMWSDGSPVRFLDWAVGEPNSQGNEDCGLTNFETTKQWNDQGCLSVQSFVCATRPSSCL</sequence>
<evidence type="ECO:0000313" key="4">
    <source>
        <dbReference type="Ensembl" id="ENSCSEP00000018233.1"/>
    </source>
</evidence>
<dbReference type="InterPro" id="IPR016187">
    <property type="entry name" value="CTDL_fold"/>
</dbReference>
<evidence type="ECO:0000259" key="3">
    <source>
        <dbReference type="PROSITE" id="PS50041"/>
    </source>
</evidence>
<dbReference type="PANTHER" id="PTHR22803">
    <property type="entry name" value="MANNOSE, PHOSPHOLIPASE, LECTIN RECEPTOR RELATED"/>
    <property type="match status" value="1"/>
</dbReference>
<dbReference type="Gene3D" id="3.10.100.10">
    <property type="entry name" value="Mannose-Binding Protein A, subunit A"/>
    <property type="match status" value="1"/>
</dbReference>
<accession>A0A3P8VSP6</accession>
<dbReference type="OMA" id="MTWVDAE"/>
<dbReference type="Pfam" id="PF00059">
    <property type="entry name" value="Lectin_C"/>
    <property type="match status" value="1"/>
</dbReference>
<feature type="chain" id="PRO_5017994633" description="C-type lectin domain-containing protein" evidence="2">
    <location>
        <begin position="23"/>
        <end position="169"/>
    </location>
</feature>
<dbReference type="InterPro" id="IPR016186">
    <property type="entry name" value="C-type_lectin-like/link_sf"/>
</dbReference>
<feature type="signal peptide" evidence="2">
    <location>
        <begin position="1"/>
        <end position="22"/>
    </location>
</feature>
<keyword evidence="2" id="KW-0732">Signal</keyword>
<reference evidence="4" key="2">
    <citation type="submission" date="2025-08" db="UniProtKB">
        <authorList>
            <consortium name="Ensembl"/>
        </authorList>
    </citation>
    <scope>IDENTIFICATION</scope>
</reference>
<dbReference type="InParanoid" id="A0A3P8VSP6"/>
<dbReference type="Proteomes" id="UP000265120">
    <property type="component" value="Chromosome 18"/>
</dbReference>
<dbReference type="PROSITE" id="PS50041">
    <property type="entry name" value="C_TYPE_LECTIN_2"/>
    <property type="match status" value="1"/>
</dbReference>
<dbReference type="SMART" id="SM00034">
    <property type="entry name" value="CLECT"/>
    <property type="match status" value="1"/>
</dbReference>
<dbReference type="SUPFAM" id="SSF56436">
    <property type="entry name" value="C-type lectin-like"/>
    <property type="match status" value="1"/>
</dbReference>
<dbReference type="PROSITE" id="PS00615">
    <property type="entry name" value="C_TYPE_LECTIN_1"/>
    <property type="match status" value="1"/>
</dbReference>
<keyword evidence="1" id="KW-1015">Disulfide bond</keyword>
<reference evidence="4" key="3">
    <citation type="submission" date="2025-09" db="UniProtKB">
        <authorList>
            <consortium name="Ensembl"/>
        </authorList>
    </citation>
    <scope>IDENTIFICATION</scope>
</reference>
<dbReference type="Ensembl" id="ENSCSET00000018458.1">
    <property type="protein sequence ID" value="ENSCSEP00000018233.1"/>
    <property type="gene ID" value="ENSCSEG00000011698.1"/>
</dbReference>
<dbReference type="GeneTree" id="ENSGT00940000162818"/>
<keyword evidence="5" id="KW-1185">Reference proteome</keyword>
<dbReference type="AlphaFoldDB" id="A0A3P8VSP6"/>
<dbReference type="InterPro" id="IPR001304">
    <property type="entry name" value="C-type_lectin-like"/>
</dbReference>
<feature type="domain" description="C-type lectin" evidence="3">
    <location>
        <begin position="44"/>
        <end position="162"/>
    </location>
</feature>
<dbReference type="InterPro" id="IPR018378">
    <property type="entry name" value="C-type_lectin_CS"/>
</dbReference>
<evidence type="ECO:0000256" key="2">
    <source>
        <dbReference type="SAM" id="SignalP"/>
    </source>
</evidence>